<keyword evidence="1" id="KW-0472">Membrane</keyword>
<sequence length="48" mass="5678">MYSVNHGPSTRIKSIFSMPLFIIIIYCHIWLNLGFYETFVFAETCIFI</sequence>
<evidence type="ECO:0000256" key="1">
    <source>
        <dbReference type="SAM" id="Phobius"/>
    </source>
</evidence>
<feature type="transmembrane region" description="Helical" evidence="1">
    <location>
        <begin position="12"/>
        <end position="31"/>
    </location>
</feature>
<evidence type="ECO:0000313" key="2">
    <source>
        <dbReference type="EMBL" id="CDW23680.1"/>
    </source>
</evidence>
<accession>A0A0K2TCU9</accession>
<reference evidence="2" key="1">
    <citation type="submission" date="2014-05" db="EMBL/GenBank/DDBJ databases">
        <authorList>
            <person name="Chronopoulou M."/>
        </authorList>
    </citation>
    <scope>NUCLEOTIDE SEQUENCE</scope>
    <source>
        <tissue evidence="2">Whole organism</tissue>
    </source>
</reference>
<keyword evidence="1" id="KW-0812">Transmembrane</keyword>
<dbReference type="EMBL" id="HACA01006319">
    <property type="protein sequence ID" value="CDW23680.1"/>
    <property type="molecule type" value="Transcribed_RNA"/>
</dbReference>
<proteinExistence type="predicted"/>
<keyword evidence="1" id="KW-1133">Transmembrane helix</keyword>
<organism evidence="2">
    <name type="scientific">Lepeophtheirus salmonis</name>
    <name type="common">Salmon louse</name>
    <name type="synonym">Caligus salmonis</name>
    <dbReference type="NCBI Taxonomy" id="72036"/>
    <lineage>
        <taxon>Eukaryota</taxon>
        <taxon>Metazoa</taxon>
        <taxon>Ecdysozoa</taxon>
        <taxon>Arthropoda</taxon>
        <taxon>Crustacea</taxon>
        <taxon>Multicrustacea</taxon>
        <taxon>Hexanauplia</taxon>
        <taxon>Copepoda</taxon>
        <taxon>Siphonostomatoida</taxon>
        <taxon>Caligidae</taxon>
        <taxon>Lepeophtheirus</taxon>
    </lineage>
</organism>
<dbReference type="AlphaFoldDB" id="A0A0K2TCU9"/>
<name>A0A0K2TCU9_LEPSM</name>
<protein>
    <submittedName>
        <fullName evidence="2">Uncharacterized protein</fullName>
    </submittedName>
</protein>